<comment type="caution">
    <text evidence="7">The sequence shown here is derived from an EMBL/GenBank/DDBJ whole genome shotgun (WGS) entry which is preliminary data.</text>
</comment>
<protein>
    <submittedName>
        <fullName evidence="7">DUF2781 domain-containing protein</fullName>
    </submittedName>
</protein>
<reference evidence="7" key="1">
    <citation type="submission" date="2019-02" db="EMBL/GenBank/DDBJ databases">
        <authorList>
            <person name="Li S.-H."/>
        </authorList>
    </citation>
    <scope>NUCLEOTIDE SEQUENCE</scope>
    <source>
        <strain evidence="7">IMCC14734</strain>
    </source>
</reference>
<feature type="domain" description="EXPERA" evidence="6">
    <location>
        <begin position="11"/>
        <end position="148"/>
    </location>
</feature>
<dbReference type="PROSITE" id="PS51751">
    <property type="entry name" value="EXPERA"/>
    <property type="match status" value="1"/>
</dbReference>
<organism evidence="7 8">
    <name type="scientific">Candidatus Litorirhabdus singularis</name>
    <dbReference type="NCBI Taxonomy" id="2518993"/>
    <lineage>
        <taxon>Bacteria</taxon>
        <taxon>Pseudomonadati</taxon>
        <taxon>Pseudomonadota</taxon>
        <taxon>Gammaproteobacteria</taxon>
        <taxon>Cellvibrionales</taxon>
        <taxon>Halieaceae</taxon>
        <taxon>Candidatus Litorirhabdus</taxon>
    </lineage>
</organism>
<keyword evidence="2 5" id="KW-0812">Transmembrane</keyword>
<evidence type="ECO:0000259" key="6">
    <source>
        <dbReference type="PROSITE" id="PS51751"/>
    </source>
</evidence>
<evidence type="ECO:0000313" key="7">
    <source>
        <dbReference type="EMBL" id="MCX2980286.1"/>
    </source>
</evidence>
<keyword evidence="4 5" id="KW-0472">Membrane</keyword>
<feature type="transmembrane region" description="Helical" evidence="5">
    <location>
        <begin position="12"/>
        <end position="31"/>
    </location>
</feature>
<dbReference type="RefSeq" id="WP_279244263.1">
    <property type="nucleotide sequence ID" value="NZ_SHNN01000001.1"/>
</dbReference>
<gene>
    <name evidence="7" type="ORF">EYC98_05310</name>
</gene>
<proteinExistence type="predicted"/>
<accession>A0ABT3TDB4</accession>
<feature type="transmembrane region" description="Helical" evidence="5">
    <location>
        <begin position="69"/>
        <end position="93"/>
    </location>
</feature>
<evidence type="ECO:0000256" key="1">
    <source>
        <dbReference type="ARBA" id="ARBA00004141"/>
    </source>
</evidence>
<evidence type="ECO:0000256" key="2">
    <source>
        <dbReference type="ARBA" id="ARBA00022692"/>
    </source>
</evidence>
<keyword evidence="8" id="KW-1185">Reference proteome</keyword>
<dbReference type="InterPro" id="IPR033118">
    <property type="entry name" value="EXPERA"/>
</dbReference>
<comment type="subcellular location">
    <subcellularLocation>
        <location evidence="1">Membrane</location>
        <topology evidence="1">Multi-pass membrane protein</topology>
    </subcellularLocation>
</comment>
<dbReference type="EMBL" id="SHNN01000001">
    <property type="protein sequence ID" value="MCX2980286.1"/>
    <property type="molecule type" value="Genomic_DNA"/>
</dbReference>
<evidence type="ECO:0000256" key="5">
    <source>
        <dbReference type="SAM" id="Phobius"/>
    </source>
</evidence>
<dbReference type="Proteomes" id="UP001143362">
    <property type="component" value="Unassembled WGS sequence"/>
</dbReference>
<feature type="transmembrane region" description="Helical" evidence="5">
    <location>
        <begin position="130"/>
        <end position="153"/>
    </location>
</feature>
<evidence type="ECO:0000256" key="4">
    <source>
        <dbReference type="ARBA" id="ARBA00023136"/>
    </source>
</evidence>
<evidence type="ECO:0000313" key="8">
    <source>
        <dbReference type="Proteomes" id="UP001143362"/>
    </source>
</evidence>
<feature type="transmembrane region" description="Helical" evidence="5">
    <location>
        <begin position="100"/>
        <end position="118"/>
    </location>
</feature>
<sequence>MSQTNILRRPLDLLLVLFFSVAVIYALLFSLPEGLGVPVAADSPWPPLQWLYDWAVAEEPAHLDPPPNLIAATLFDGLFQAPLLIGVIIGLIGQRSWLRPLGLFYAGAAMTNMFFYFTQTFLGPHPPPNTAYYLVFNLPWLLAPALLGLRVLLARDL</sequence>
<dbReference type="Pfam" id="PF05241">
    <property type="entry name" value="EBP"/>
    <property type="match status" value="1"/>
</dbReference>
<evidence type="ECO:0000256" key="3">
    <source>
        <dbReference type="ARBA" id="ARBA00022989"/>
    </source>
</evidence>
<name>A0ABT3TDB4_9GAMM</name>
<keyword evidence="3 5" id="KW-1133">Transmembrane helix</keyword>